<evidence type="ECO:0000256" key="1">
    <source>
        <dbReference type="SAM" id="MobiDB-lite"/>
    </source>
</evidence>
<organism evidence="2">
    <name type="scientific">Gongylonema pulchrum</name>
    <dbReference type="NCBI Taxonomy" id="637853"/>
    <lineage>
        <taxon>Eukaryota</taxon>
        <taxon>Metazoa</taxon>
        <taxon>Ecdysozoa</taxon>
        <taxon>Nematoda</taxon>
        <taxon>Chromadorea</taxon>
        <taxon>Rhabditida</taxon>
        <taxon>Spirurina</taxon>
        <taxon>Spiruromorpha</taxon>
        <taxon>Spiruroidea</taxon>
        <taxon>Gongylonematidae</taxon>
        <taxon>Gongylonema</taxon>
    </lineage>
</organism>
<protein>
    <submittedName>
        <fullName evidence="2">Ion_trans domain-containing protein</fullName>
    </submittedName>
</protein>
<feature type="compositionally biased region" description="Low complexity" evidence="1">
    <location>
        <begin position="44"/>
        <end position="61"/>
    </location>
</feature>
<evidence type="ECO:0000313" key="2">
    <source>
        <dbReference type="WBParaSite" id="GPUH_0002236201-mRNA-1"/>
    </source>
</evidence>
<feature type="region of interest" description="Disordered" evidence="1">
    <location>
        <begin position="1"/>
        <end position="67"/>
    </location>
</feature>
<proteinExistence type="predicted"/>
<dbReference type="AlphaFoldDB" id="A0A183EMZ4"/>
<accession>A0A183EMZ4</accession>
<sequence length="104" mass="11102">LAPPQIRESASLRRGLFKKREKLSNADDSDLDSSPSTPRNAQTGEEAAAAGSSASPLLPAHAAKKKSGGKLHFGNAFLLIEMTVLARSAIRPLRHTEFLLLIAN</sequence>
<name>A0A183EMZ4_9BILA</name>
<dbReference type="WBParaSite" id="GPUH_0002236201-mRNA-1">
    <property type="protein sequence ID" value="GPUH_0002236201-mRNA-1"/>
    <property type="gene ID" value="GPUH_0002236201"/>
</dbReference>
<reference evidence="2" key="1">
    <citation type="submission" date="2016-06" db="UniProtKB">
        <authorList>
            <consortium name="WormBaseParasite"/>
        </authorList>
    </citation>
    <scope>IDENTIFICATION</scope>
</reference>